<dbReference type="GO" id="GO:0015035">
    <property type="term" value="F:protein-disulfide reductase activity"/>
    <property type="evidence" value="ECO:0007669"/>
    <property type="project" value="UniProtKB-UniRule"/>
</dbReference>
<evidence type="ECO:0000256" key="4">
    <source>
        <dbReference type="ARBA" id="ARBA00023157"/>
    </source>
</evidence>
<proteinExistence type="inferred from homology"/>
<dbReference type="FunFam" id="3.40.30.10:FF:000001">
    <property type="entry name" value="Thioredoxin"/>
    <property type="match status" value="1"/>
</dbReference>
<keyword evidence="12" id="KW-1185">Reference proteome</keyword>
<sequence>MASDAVLELTDDNFEQEVVSSDLPVLVDFWAEWCMPCRMLAPVIDELAGEFAGKVKVGKVNTDDSREVSVKYGISAIPTIILFNKGEVVRKFVGVTPKSDFAEELSKY</sequence>
<evidence type="ECO:0000256" key="5">
    <source>
        <dbReference type="ARBA" id="ARBA00023284"/>
    </source>
</evidence>
<accession>A0A517YQ10</accession>
<dbReference type="PIRSF" id="PIRSF000077">
    <property type="entry name" value="Thioredoxin"/>
    <property type="match status" value="1"/>
</dbReference>
<gene>
    <name evidence="11" type="primary">trxA</name>
    <name evidence="11" type="ORF">KS4_03390</name>
</gene>
<feature type="domain" description="Thioredoxin" evidence="10">
    <location>
        <begin position="1"/>
        <end position="108"/>
    </location>
</feature>
<feature type="disulfide bond" description="Redox-active" evidence="9">
    <location>
        <begin position="34"/>
        <end position="37"/>
    </location>
</feature>
<comment type="similarity">
    <text evidence="1 7">Belongs to the thioredoxin family.</text>
</comment>
<keyword evidence="5 9" id="KW-0676">Redox-active center</keyword>
<protein>
    <recommendedName>
        <fullName evidence="6 7">Thioredoxin</fullName>
    </recommendedName>
</protein>
<organism evidence="11 12">
    <name type="scientific">Poriferisphaera corsica</name>
    <dbReference type="NCBI Taxonomy" id="2528020"/>
    <lineage>
        <taxon>Bacteria</taxon>
        <taxon>Pseudomonadati</taxon>
        <taxon>Planctomycetota</taxon>
        <taxon>Phycisphaerae</taxon>
        <taxon>Phycisphaerales</taxon>
        <taxon>Phycisphaeraceae</taxon>
        <taxon>Poriferisphaera</taxon>
    </lineage>
</organism>
<evidence type="ECO:0000256" key="6">
    <source>
        <dbReference type="NCBIfam" id="TIGR01068"/>
    </source>
</evidence>
<dbReference type="CDD" id="cd02947">
    <property type="entry name" value="TRX_family"/>
    <property type="match status" value="1"/>
</dbReference>
<dbReference type="InterPro" id="IPR036249">
    <property type="entry name" value="Thioredoxin-like_sf"/>
</dbReference>
<evidence type="ECO:0000256" key="9">
    <source>
        <dbReference type="PIRSR" id="PIRSR000077-4"/>
    </source>
</evidence>
<dbReference type="InterPro" id="IPR013766">
    <property type="entry name" value="Thioredoxin_domain"/>
</dbReference>
<dbReference type="PRINTS" id="PR00421">
    <property type="entry name" value="THIOREDOXIN"/>
</dbReference>
<dbReference type="PANTHER" id="PTHR45663:SF11">
    <property type="entry name" value="GEO12009P1"/>
    <property type="match status" value="1"/>
</dbReference>
<feature type="site" description="Deprotonates C-terminal active site Cys" evidence="8">
    <location>
        <position position="28"/>
    </location>
</feature>
<dbReference type="EMBL" id="CP036425">
    <property type="protein sequence ID" value="QDU32307.1"/>
    <property type="molecule type" value="Genomic_DNA"/>
</dbReference>
<keyword evidence="2" id="KW-0813">Transport</keyword>
<feature type="site" description="Contributes to redox potential value" evidence="8">
    <location>
        <position position="35"/>
    </location>
</feature>
<dbReference type="InterPro" id="IPR005746">
    <property type="entry name" value="Thioredoxin"/>
</dbReference>
<dbReference type="PROSITE" id="PS51352">
    <property type="entry name" value="THIOREDOXIN_2"/>
    <property type="match status" value="1"/>
</dbReference>
<dbReference type="NCBIfam" id="TIGR01068">
    <property type="entry name" value="thioredoxin"/>
    <property type="match status" value="1"/>
</dbReference>
<dbReference type="OrthoDB" id="9790390at2"/>
<evidence type="ECO:0000313" key="11">
    <source>
        <dbReference type="EMBL" id="QDU32307.1"/>
    </source>
</evidence>
<dbReference type="AlphaFoldDB" id="A0A517YQ10"/>
<dbReference type="Gene3D" id="3.40.30.10">
    <property type="entry name" value="Glutaredoxin"/>
    <property type="match status" value="1"/>
</dbReference>
<reference evidence="11 12" key="1">
    <citation type="submission" date="2019-02" db="EMBL/GenBank/DDBJ databases">
        <title>Deep-cultivation of Planctomycetes and their phenomic and genomic characterization uncovers novel biology.</title>
        <authorList>
            <person name="Wiegand S."/>
            <person name="Jogler M."/>
            <person name="Boedeker C."/>
            <person name="Pinto D."/>
            <person name="Vollmers J."/>
            <person name="Rivas-Marin E."/>
            <person name="Kohn T."/>
            <person name="Peeters S.H."/>
            <person name="Heuer A."/>
            <person name="Rast P."/>
            <person name="Oberbeckmann S."/>
            <person name="Bunk B."/>
            <person name="Jeske O."/>
            <person name="Meyerdierks A."/>
            <person name="Storesund J.E."/>
            <person name="Kallscheuer N."/>
            <person name="Luecker S."/>
            <person name="Lage O.M."/>
            <person name="Pohl T."/>
            <person name="Merkel B.J."/>
            <person name="Hornburger P."/>
            <person name="Mueller R.-W."/>
            <person name="Bruemmer F."/>
            <person name="Labrenz M."/>
            <person name="Spormann A.M."/>
            <person name="Op den Camp H."/>
            <person name="Overmann J."/>
            <person name="Amann R."/>
            <person name="Jetten M.S.M."/>
            <person name="Mascher T."/>
            <person name="Medema M.H."/>
            <person name="Devos D.P."/>
            <person name="Kaster A.-K."/>
            <person name="Ovreas L."/>
            <person name="Rohde M."/>
            <person name="Galperin M.Y."/>
            <person name="Jogler C."/>
        </authorList>
    </citation>
    <scope>NUCLEOTIDE SEQUENCE [LARGE SCALE GENOMIC DNA]</scope>
    <source>
        <strain evidence="11 12">KS4</strain>
    </source>
</reference>
<dbReference type="GO" id="GO:0005737">
    <property type="term" value="C:cytoplasm"/>
    <property type="evidence" value="ECO:0007669"/>
    <property type="project" value="TreeGrafter"/>
</dbReference>
<feature type="active site" description="Nucleophile" evidence="8">
    <location>
        <position position="37"/>
    </location>
</feature>
<evidence type="ECO:0000259" key="10">
    <source>
        <dbReference type="PROSITE" id="PS51352"/>
    </source>
</evidence>
<dbReference type="KEGG" id="pcor:KS4_03390"/>
<dbReference type="PANTHER" id="PTHR45663">
    <property type="entry name" value="GEO12009P1"/>
    <property type="match status" value="1"/>
</dbReference>
<dbReference type="SUPFAM" id="SSF52833">
    <property type="entry name" value="Thioredoxin-like"/>
    <property type="match status" value="1"/>
</dbReference>
<dbReference type="RefSeq" id="WP_145073669.1">
    <property type="nucleotide sequence ID" value="NZ_CP036425.1"/>
</dbReference>
<feature type="site" description="Contributes to redox potential value" evidence="8">
    <location>
        <position position="36"/>
    </location>
</feature>
<keyword evidence="4 9" id="KW-1015">Disulfide bond</keyword>
<evidence type="ECO:0000256" key="3">
    <source>
        <dbReference type="ARBA" id="ARBA00022982"/>
    </source>
</evidence>
<evidence type="ECO:0000256" key="1">
    <source>
        <dbReference type="ARBA" id="ARBA00008987"/>
    </source>
</evidence>
<name>A0A517YQ10_9BACT</name>
<dbReference type="Proteomes" id="UP000317369">
    <property type="component" value="Chromosome"/>
</dbReference>
<feature type="active site" description="Nucleophile" evidence="8">
    <location>
        <position position="34"/>
    </location>
</feature>
<evidence type="ECO:0000256" key="8">
    <source>
        <dbReference type="PIRSR" id="PIRSR000077-1"/>
    </source>
</evidence>
<dbReference type="Pfam" id="PF00085">
    <property type="entry name" value="Thioredoxin"/>
    <property type="match status" value="1"/>
</dbReference>
<evidence type="ECO:0000256" key="2">
    <source>
        <dbReference type="ARBA" id="ARBA00022448"/>
    </source>
</evidence>
<keyword evidence="3" id="KW-0249">Electron transport</keyword>
<evidence type="ECO:0000313" key="12">
    <source>
        <dbReference type="Proteomes" id="UP000317369"/>
    </source>
</evidence>
<evidence type="ECO:0000256" key="7">
    <source>
        <dbReference type="PIRNR" id="PIRNR000077"/>
    </source>
</evidence>